<organism evidence="2 3">
    <name type="scientific">Helicobacter baculiformis</name>
    <dbReference type="NCBI Taxonomy" id="427351"/>
    <lineage>
        <taxon>Bacteria</taxon>
        <taxon>Pseudomonadati</taxon>
        <taxon>Campylobacterota</taxon>
        <taxon>Epsilonproteobacteria</taxon>
        <taxon>Campylobacterales</taxon>
        <taxon>Helicobacteraceae</taxon>
        <taxon>Helicobacter</taxon>
    </lineage>
</organism>
<reference evidence="3" key="1">
    <citation type="journal article" date="2019" name="Int. J. Syst. Evol. Microbiol.">
        <title>The Global Catalogue of Microorganisms (GCM) 10K type strain sequencing project: providing services to taxonomists for standard genome sequencing and annotation.</title>
        <authorList>
            <consortium name="The Broad Institute Genomics Platform"/>
            <consortium name="The Broad Institute Genome Sequencing Center for Infectious Disease"/>
            <person name="Wu L."/>
            <person name="Ma J."/>
        </authorList>
    </citation>
    <scope>NUCLEOTIDE SEQUENCE [LARGE SCALE GENOMIC DNA]</scope>
    <source>
        <strain evidence="3">CCUG 53816</strain>
    </source>
</reference>
<dbReference type="PRINTS" id="PR01776">
    <property type="entry name" value="HPOMPFAMILY"/>
</dbReference>
<accession>A0ABV7ZFK2</accession>
<evidence type="ECO:0000313" key="3">
    <source>
        <dbReference type="Proteomes" id="UP001595783"/>
    </source>
</evidence>
<dbReference type="EMBL" id="JBHRZO010000009">
    <property type="protein sequence ID" value="MFC3847334.1"/>
    <property type="molecule type" value="Genomic_DNA"/>
</dbReference>
<proteinExistence type="predicted"/>
<feature type="signal peptide" evidence="1">
    <location>
        <begin position="1"/>
        <end position="20"/>
    </location>
</feature>
<keyword evidence="1" id="KW-0732">Signal</keyword>
<name>A0ABV7ZFK2_9HELI</name>
<dbReference type="RefSeq" id="WP_104751983.1">
    <property type="nucleotide sequence ID" value="NZ_FZMF01000013.1"/>
</dbReference>
<keyword evidence="3" id="KW-1185">Reference proteome</keyword>
<gene>
    <name evidence="2" type="ORF">ACFOPX_02125</name>
</gene>
<feature type="chain" id="PRO_5045377043" evidence="1">
    <location>
        <begin position="21"/>
        <end position="256"/>
    </location>
</feature>
<evidence type="ECO:0000313" key="2">
    <source>
        <dbReference type="EMBL" id="MFC3847334.1"/>
    </source>
</evidence>
<dbReference type="Proteomes" id="UP001595783">
    <property type="component" value="Unassembled WGS sequence"/>
</dbReference>
<comment type="caution">
    <text evidence="2">The sequence shown here is derived from an EMBL/GenBank/DDBJ whole genome shotgun (WGS) entry which is preliminary data.</text>
</comment>
<sequence length="256" mass="27787">MRRKFSAVLSLASLIAFLNATDGNGIFIGAGYQQGKAQLRMQSGGKTTELTTPLKGFGVQLGYQLFPSKYFGVKLYGFFDYAHAQGVEFAARKNATGDPIVCKGPTPPQVPVQGGMPQCQVNVMGILQQLVGGNKPVAPNMLTYGGGADLVFNVINNQAMALGVVGGVQFAGNSWILATPDFNNVALTYVGLDKKATGFQFLFNVGGRIRLLKHSSIEAGIKFPMLKKNPFLQTKNDGSLYIRRLYSWYVNYTFTF</sequence>
<evidence type="ECO:0000256" key="1">
    <source>
        <dbReference type="SAM" id="SignalP"/>
    </source>
</evidence>
<dbReference type="Pfam" id="PF01856">
    <property type="entry name" value="HP_OMP"/>
    <property type="match status" value="1"/>
</dbReference>
<dbReference type="InterPro" id="IPR002718">
    <property type="entry name" value="OMP_Helicobacter"/>
</dbReference>
<protein>
    <submittedName>
        <fullName evidence="2">Outer membrane protein</fullName>
    </submittedName>
</protein>